<feature type="domain" description="Secretion system C-terminal sorting" evidence="4">
    <location>
        <begin position="1372"/>
        <end position="1438"/>
    </location>
</feature>
<dbReference type="Pfam" id="PF18962">
    <property type="entry name" value="Por_Secre_tail"/>
    <property type="match status" value="1"/>
</dbReference>
<dbReference type="PANTHER" id="PTHR23220:SF133">
    <property type="entry name" value="INTEGRIN ALPHA-PS2"/>
    <property type="match status" value="1"/>
</dbReference>
<evidence type="ECO:0000313" key="6">
    <source>
        <dbReference type="Proteomes" id="UP001139411"/>
    </source>
</evidence>
<gene>
    <name evidence="5" type="ORF">L0661_17325</name>
</gene>
<evidence type="ECO:0000256" key="3">
    <source>
        <dbReference type="ARBA" id="ARBA00023180"/>
    </source>
</evidence>
<dbReference type="InterPro" id="IPR013519">
    <property type="entry name" value="Int_alpha_beta-p"/>
</dbReference>
<dbReference type="GO" id="GO:0007160">
    <property type="term" value="P:cell-matrix adhesion"/>
    <property type="evidence" value="ECO:0007669"/>
    <property type="project" value="TreeGrafter"/>
</dbReference>
<keyword evidence="1" id="KW-0732">Signal</keyword>
<dbReference type="GO" id="GO:0005178">
    <property type="term" value="F:integrin binding"/>
    <property type="evidence" value="ECO:0007669"/>
    <property type="project" value="TreeGrafter"/>
</dbReference>
<evidence type="ECO:0000259" key="4">
    <source>
        <dbReference type="Pfam" id="PF18962"/>
    </source>
</evidence>
<dbReference type="Gene3D" id="2.130.10.130">
    <property type="entry name" value="Integrin alpha, N-terminal"/>
    <property type="match status" value="7"/>
</dbReference>
<dbReference type="PROSITE" id="PS51257">
    <property type="entry name" value="PROKAR_LIPOPROTEIN"/>
    <property type="match status" value="1"/>
</dbReference>
<reference evidence="5" key="1">
    <citation type="submission" date="2022-01" db="EMBL/GenBank/DDBJ databases">
        <title>Novel species in genus Dyadobacter.</title>
        <authorList>
            <person name="Ma C."/>
        </authorList>
    </citation>
    <scope>NUCLEOTIDE SEQUENCE</scope>
    <source>
        <strain evidence="5">CY357</strain>
    </source>
</reference>
<dbReference type="NCBIfam" id="TIGR04183">
    <property type="entry name" value="Por_Secre_tail"/>
    <property type="match status" value="1"/>
</dbReference>
<keyword evidence="2" id="KW-0677">Repeat</keyword>
<dbReference type="SMART" id="SM00191">
    <property type="entry name" value="Int_alpha"/>
    <property type="match status" value="14"/>
</dbReference>
<keyword evidence="3" id="KW-0325">Glycoprotein</keyword>
<dbReference type="PANTHER" id="PTHR23220">
    <property type="entry name" value="INTEGRIN ALPHA"/>
    <property type="match status" value="1"/>
</dbReference>
<dbReference type="PROSITE" id="PS51470">
    <property type="entry name" value="FG_GAP"/>
    <property type="match status" value="14"/>
</dbReference>
<dbReference type="RefSeq" id="WP_235178591.1">
    <property type="nucleotide sequence ID" value="NZ_JAKFFV010000010.1"/>
</dbReference>
<dbReference type="SUPFAM" id="SSF69318">
    <property type="entry name" value="Integrin alpha N-terminal domain"/>
    <property type="match status" value="4"/>
</dbReference>
<comment type="caution">
    <text evidence="5">The sequence shown here is derived from an EMBL/GenBank/DDBJ whole genome shotgun (WGS) entry which is preliminary data.</text>
</comment>
<sequence>MKKNYLCGTLMLLSIACGVTLQHEFTRENLSEESTLLERPFSNVDFKNDKPSESASIPDSALETIYSSIAAREYHVTKDPATGIPQSPNRKQNLRAYFKPGTFTVKNRVNSAGHNFHLTLMTEGVYADNKKLFVSKTDTATAISENKVQLKQGILTEEYINSEAGVRQNFIVSEAPMGTKNLEIRLRAEGLQGKDLHSNQLQFFSANDVEDAVERLTYDGLKCWDANGKELPATLSYKNGLVQIAVNTTSATYPVTIDPIVTSGNPGNANAQLVCKQQEAQSGFAVASAGDVNGDGYSDVLVGAPLFDSSKPNQGAAFIYFGASLGLNSNGILVTGDNKIADAYFGSSLSGAGDINNDGFSDVVVGSWAYTNGHKEEGAAYIFYGSATGLTLTGQKIESNHIGAHFGKSVAGAGDINGDGFGDVIIGSPTHTYGEYQDGAVFIFKGSQSGLSMVPSSMLEGNQSNSNFGSSVAGAGDVNGDGFSDIIVGAYKYDNLFSIDLGAAFIYSGSASGILQSPSMTLLGSQEGAEFGYAVSTAGDLNGDGYSDIIIGSPNYTSGQIGEGAVSVYLASWEGKGIENQAKAIIKGVWAGAAFGKSVACAGDVNGDGFSDVIVGEPYRDNGASLQEGGAHVYFGSTDGNLLTKSFITSSQAGAELGISVASAGDVNGDGFSDIIVGAPSYDKNAADDGIALVFHGSAASVELSASKVILNSKVGAEMGFSVSKAGDVNGDGFDDVIVGAPFYDNGANNEGAAFVYRSDEKGVDLGTMLIVSMGQALAKFGYSVAAAGDVNGDGYDDVIIGAHQYNMAGLSDTGAGFVYYGSPAGVSLAITNVVYLPKASAQAGKSVSGAGDVNADGFDDVIVGVPFYDDGIQFNEGAFLISYGSKDGIKNGPGVVFEGNQTGAEMGNSVSSAGDIDGDGYDDVVVGAYKYTSNPLTEEEGGAFVFYGGLIGLKEVGTLLELNQAKAWTGWDVAGAGDINGDGFSDVVVGSLYYATGQNNEGAAAVFYGAQTGIQYLNPIILEGNQTDALMGSSVGAADVNGDGYKDILVGASGYTSGQSKEGAVFIYHGSETGLSANPAGMIEVNEANVQFGYSLSGAGDVNGDGYEDVIVGSPKYNGTGLGFIYHGNGANIGISFDPAVRANLNLYNSDLTTNLNKDNLGIDDFGIGLFAKSFLGRNKGKLVWEIIGQGESFSHASPITNSTQFSGQGNLTDLQITATELKSLVTKTAFLNKVRARVRYSPVLAITGQVYGPWRYASSSNHGDSGILPVELIRFDAKVVEKQVDLTWETETEVNSDYFELQRSEDGKKWEQIGIVYSAGDSKKLNAYSFVDFKPQLGLNYYRLKMVDRDKTFAYSSIKAVTLEGKETNLFPNPVSNTLNIDSEVPNTEIVIFDVSGKQILSQKNEKGIKSVDVSRLIPGGYLIKLGNKSFHMIKK</sequence>
<evidence type="ECO:0000256" key="1">
    <source>
        <dbReference type="ARBA" id="ARBA00022729"/>
    </source>
</evidence>
<evidence type="ECO:0000313" key="5">
    <source>
        <dbReference type="EMBL" id="MCF2500085.1"/>
    </source>
</evidence>
<dbReference type="Proteomes" id="UP001139411">
    <property type="component" value="Unassembled WGS sequence"/>
</dbReference>
<dbReference type="GO" id="GO:0033627">
    <property type="term" value="P:cell adhesion mediated by integrin"/>
    <property type="evidence" value="ECO:0007669"/>
    <property type="project" value="TreeGrafter"/>
</dbReference>
<dbReference type="InterPro" id="IPR028994">
    <property type="entry name" value="Integrin_alpha_N"/>
</dbReference>
<proteinExistence type="predicted"/>
<organism evidence="5 6">
    <name type="scientific">Dyadobacter chenhuakuii</name>
    <dbReference type="NCBI Taxonomy" id="2909339"/>
    <lineage>
        <taxon>Bacteria</taxon>
        <taxon>Pseudomonadati</taxon>
        <taxon>Bacteroidota</taxon>
        <taxon>Cytophagia</taxon>
        <taxon>Cytophagales</taxon>
        <taxon>Spirosomataceae</taxon>
        <taxon>Dyadobacter</taxon>
    </lineage>
</organism>
<protein>
    <submittedName>
        <fullName evidence="5">FG-GAP-like repeat-containing protein</fullName>
    </submittedName>
</protein>
<dbReference type="Pfam" id="PF01839">
    <property type="entry name" value="FG-GAP"/>
    <property type="match status" value="14"/>
</dbReference>
<dbReference type="InterPro" id="IPR026444">
    <property type="entry name" value="Secre_tail"/>
</dbReference>
<dbReference type="GO" id="GO:0098609">
    <property type="term" value="P:cell-cell adhesion"/>
    <property type="evidence" value="ECO:0007669"/>
    <property type="project" value="TreeGrafter"/>
</dbReference>
<name>A0A9X1QEA5_9BACT</name>
<dbReference type="GO" id="GO:0009897">
    <property type="term" value="C:external side of plasma membrane"/>
    <property type="evidence" value="ECO:0007669"/>
    <property type="project" value="TreeGrafter"/>
</dbReference>
<dbReference type="InterPro" id="IPR013517">
    <property type="entry name" value="FG-GAP"/>
</dbReference>
<dbReference type="GO" id="GO:0007229">
    <property type="term" value="P:integrin-mediated signaling pathway"/>
    <property type="evidence" value="ECO:0007669"/>
    <property type="project" value="TreeGrafter"/>
</dbReference>
<dbReference type="InterPro" id="IPR000413">
    <property type="entry name" value="Integrin_alpha"/>
</dbReference>
<accession>A0A9X1QEA5</accession>
<evidence type="ECO:0000256" key="2">
    <source>
        <dbReference type="ARBA" id="ARBA00022737"/>
    </source>
</evidence>
<dbReference type="EMBL" id="JAKFFV010000010">
    <property type="protein sequence ID" value="MCF2500085.1"/>
    <property type="molecule type" value="Genomic_DNA"/>
</dbReference>
<dbReference type="PRINTS" id="PR01185">
    <property type="entry name" value="INTEGRINA"/>
</dbReference>
<dbReference type="GO" id="GO:0008305">
    <property type="term" value="C:integrin complex"/>
    <property type="evidence" value="ECO:0007669"/>
    <property type="project" value="InterPro"/>
</dbReference>